<name>A0A2K4ZDK2_9FIRM</name>
<reference evidence="3 4" key="1">
    <citation type="submission" date="2018-01" db="EMBL/GenBank/DDBJ databases">
        <authorList>
            <person name="Gaut B.S."/>
            <person name="Morton B.R."/>
            <person name="Clegg M.T."/>
            <person name="Duvall M.R."/>
        </authorList>
    </citation>
    <scope>NUCLEOTIDE SEQUENCE [LARGE SCALE GENOMIC DNA]</scope>
    <source>
        <strain evidence="3">GP69</strain>
    </source>
</reference>
<proteinExistence type="predicted"/>
<gene>
    <name evidence="3" type="ORF">AMURIS_01254</name>
</gene>
<evidence type="ECO:0008006" key="5">
    <source>
        <dbReference type="Google" id="ProtNLM"/>
    </source>
</evidence>
<accession>A0A2K4ZDK2</accession>
<dbReference type="AlphaFoldDB" id="A0A2K4ZDK2"/>
<evidence type="ECO:0000313" key="3">
    <source>
        <dbReference type="EMBL" id="SOY28544.1"/>
    </source>
</evidence>
<dbReference type="RefSeq" id="WP_103238625.1">
    <property type="nucleotide sequence ID" value="NZ_JANJZD010000005.1"/>
</dbReference>
<dbReference type="EMBL" id="OFSM01000005">
    <property type="protein sequence ID" value="SOY28544.1"/>
    <property type="molecule type" value="Genomic_DNA"/>
</dbReference>
<evidence type="ECO:0000256" key="2">
    <source>
        <dbReference type="SAM" id="SignalP"/>
    </source>
</evidence>
<dbReference type="OrthoDB" id="1651522at2"/>
<evidence type="ECO:0000256" key="1">
    <source>
        <dbReference type="SAM" id="MobiDB-lite"/>
    </source>
</evidence>
<organism evidence="3 4">
    <name type="scientific">Acetatifactor muris</name>
    <dbReference type="NCBI Taxonomy" id="879566"/>
    <lineage>
        <taxon>Bacteria</taxon>
        <taxon>Bacillati</taxon>
        <taxon>Bacillota</taxon>
        <taxon>Clostridia</taxon>
        <taxon>Lachnospirales</taxon>
        <taxon>Lachnospiraceae</taxon>
        <taxon>Acetatifactor</taxon>
    </lineage>
</organism>
<feature type="compositionally biased region" description="Gly residues" evidence="1">
    <location>
        <begin position="56"/>
        <end position="65"/>
    </location>
</feature>
<feature type="signal peptide" evidence="2">
    <location>
        <begin position="1"/>
        <end position="22"/>
    </location>
</feature>
<dbReference type="Proteomes" id="UP000236311">
    <property type="component" value="Unassembled WGS sequence"/>
</dbReference>
<sequence>MMKKIMTIFLAAGIAVSLTACGGLGNVDARENGSAVSGADGGEGLNADGTGEDGAGESGGSGGGTSAQADGGAWSEGGLRPLGGFNRDGCNTEDGYYYLCAHPEKLSDGNYGSHMMYMDFASQQEVYLCSNAGCSHDTAECSSVFLYDEFPSYTTLLFVHGNQLYLLSKYNDYDGSAFSGMSYDVEDSGATLGFAGEDKTTVLYRTNLDGTNREKVHTFTSGVMLEDFVLGDENGIYVATKKITAEKSGADTYYNSSERRLVYLDLEKMEEREICSMDFQDSFFWEVEGCYADKLILNGTDYGREVSSEELFDEDEDKYKELYNNSEEAYATLDLNSGQLNRVYSISNREMNSAVADGGVLYVSSEIDNSVKAVDLDTGEERILCSGMDQYYYLCDIIGSKIRCEDEAFNKTFFYLDVNTGELSHSSLVNKSLGWQLDFRAVTGSDVLVIYDYDATPNGDGSYELNGYQYGLISQEDLFAGRENYRTIHMIKEGW</sequence>
<keyword evidence="4" id="KW-1185">Reference proteome</keyword>
<evidence type="ECO:0000313" key="4">
    <source>
        <dbReference type="Proteomes" id="UP000236311"/>
    </source>
</evidence>
<dbReference type="InterPro" id="IPR011047">
    <property type="entry name" value="Quinoprotein_ADH-like_sf"/>
</dbReference>
<protein>
    <recommendedName>
        <fullName evidence="5">DUF5050 domain-containing protein</fullName>
    </recommendedName>
</protein>
<feature type="region of interest" description="Disordered" evidence="1">
    <location>
        <begin position="35"/>
        <end position="70"/>
    </location>
</feature>
<feature type="chain" id="PRO_5039252113" description="DUF5050 domain-containing protein" evidence="2">
    <location>
        <begin position="23"/>
        <end position="495"/>
    </location>
</feature>
<keyword evidence="2" id="KW-0732">Signal</keyword>
<dbReference type="SUPFAM" id="SSF50998">
    <property type="entry name" value="Quinoprotein alcohol dehydrogenase-like"/>
    <property type="match status" value="1"/>
</dbReference>